<evidence type="ECO:0000256" key="5">
    <source>
        <dbReference type="ARBA" id="ARBA00023136"/>
    </source>
</evidence>
<dbReference type="eggNOG" id="COG0689">
    <property type="taxonomic scope" value="Bacteria"/>
</dbReference>
<dbReference type="Proteomes" id="UP000033220">
    <property type="component" value="Chromosome DSM 122"/>
</dbReference>
<evidence type="ECO:0000313" key="9">
    <source>
        <dbReference type="Proteomes" id="UP000033220"/>
    </source>
</evidence>
<dbReference type="KEGG" id="rpm:RSPPHO_02624"/>
<dbReference type="InterPro" id="IPR015919">
    <property type="entry name" value="Cadherin-like_sf"/>
</dbReference>
<dbReference type="PRINTS" id="PR00313">
    <property type="entry name" value="CABNDNGRPT"/>
</dbReference>
<dbReference type="InterPro" id="IPR036278">
    <property type="entry name" value="Sialidase_sf"/>
</dbReference>
<dbReference type="InterPro" id="IPR012334">
    <property type="entry name" value="Pectin_lyas_fold"/>
</dbReference>
<dbReference type="SUPFAM" id="SSF49299">
    <property type="entry name" value="PKD domain"/>
    <property type="match status" value="4"/>
</dbReference>
<evidence type="ECO:0000256" key="4">
    <source>
        <dbReference type="ARBA" id="ARBA00022989"/>
    </source>
</evidence>
<dbReference type="GO" id="GO:0005576">
    <property type="term" value="C:extracellular region"/>
    <property type="evidence" value="ECO:0007669"/>
    <property type="project" value="InterPro"/>
</dbReference>
<accession>H6SMW5</accession>
<dbReference type="PANTHER" id="PTHR46730">
    <property type="entry name" value="POLYCYSTIN-1"/>
    <property type="match status" value="1"/>
</dbReference>
<dbReference type="GO" id="GO:0005509">
    <property type="term" value="F:calcium ion binding"/>
    <property type="evidence" value="ECO:0007669"/>
    <property type="project" value="InterPro"/>
</dbReference>
<dbReference type="EMBL" id="HE663493">
    <property type="protein sequence ID" value="CCG09250.1"/>
    <property type="molecule type" value="Genomic_DNA"/>
</dbReference>
<comment type="subcellular location">
    <subcellularLocation>
        <location evidence="1">Membrane</location>
        <topology evidence="1">Multi-pass membrane protein</topology>
    </subcellularLocation>
</comment>
<dbReference type="eggNOG" id="COG2931">
    <property type="taxonomic scope" value="Bacteria"/>
</dbReference>
<evidence type="ECO:0000256" key="3">
    <source>
        <dbReference type="ARBA" id="ARBA00022737"/>
    </source>
</evidence>
<dbReference type="InterPro" id="IPR006644">
    <property type="entry name" value="Cadg"/>
</dbReference>
<dbReference type="InterPro" id="IPR018511">
    <property type="entry name" value="Hemolysin-typ_Ca-bd_CS"/>
</dbReference>
<organism evidence="8 9">
    <name type="scientific">Pararhodospirillum photometricum DSM 122</name>
    <dbReference type="NCBI Taxonomy" id="1150469"/>
    <lineage>
        <taxon>Bacteria</taxon>
        <taxon>Pseudomonadati</taxon>
        <taxon>Pseudomonadota</taxon>
        <taxon>Alphaproteobacteria</taxon>
        <taxon>Rhodospirillales</taxon>
        <taxon>Rhodospirillaceae</taxon>
        <taxon>Pararhodospirillum</taxon>
    </lineage>
</organism>
<dbReference type="InterPro" id="IPR022409">
    <property type="entry name" value="PKD/Chitinase_dom"/>
</dbReference>
<evidence type="ECO:0000256" key="1">
    <source>
        <dbReference type="ARBA" id="ARBA00004141"/>
    </source>
</evidence>
<dbReference type="InterPro" id="IPR013783">
    <property type="entry name" value="Ig-like_fold"/>
</dbReference>
<keyword evidence="5" id="KW-0472">Membrane</keyword>
<dbReference type="GO" id="GO:0005261">
    <property type="term" value="F:monoatomic cation channel activity"/>
    <property type="evidence" value="ECO:0007669"/>
    <property type="project" value="TreeGrafter"/>
</dbReference>
<dbReference type="SMART" id="SM00736">
    <property type="entry name" value="CADG"/>
    <property type="match status" value="1"/>
</dbReference>
<dbReference type="InterPro" id="IPR035986">
    <property type="entry name" value="PKD_dom_sf"/>
</dbReference>
<dbReference type="eggNOG" id="COG2911">
    <property type="taxonomic scope" value="Bacteria"/>
</dbReference>
<dbReference type="NCBIfam" id="NF033510">
    <property type="entry name" value="Ca_tandemer"/>
    <property type="match status" value="1"/>
</dbReference>
<feature type="region of interest" description="Disordered" evidence="6">
    <location>
        <begin position="2037"/>
        <end position="2066"/>
    </location>
</feature>
<dbReference type="Pfam" id="PF18911">
    <property type="entry name" value="PKD_4"/>
    <property type="match status" value="4"/>
</dbReference>
<dbReference type="Pfam" id="PF05345">
    <property type="entry name" value="He_PIG"/>
    <property type="match status" value="1"/>
</dbReference>
<dbReference type="InterPro" id="IPR041498">
    <property type="entry name" value="Big_6"/>
</dbReference>
<dbReference type="InterPro" id="IPR000601">
    <property type="entry name" value="PKD_dom"/>
</dbReference>
<dbReference type="GO" id="GO:0005886">
    <property type="term" value="C:plasma membrane"/>
    <property type="evidence" value="ECO:0007669"/>
    <property type="project" value="TreeGrafter"/>
</dbReference>
<dbReference type="SUPFAM" id="SSF49313">
    <property type="entry name" value="Cadherin-like"/>
    <property type="match status" value="4"/>
</dbReference>
<dbReference type="STRING" id="1150469.RSPPHO_02624"/>
<protein>
    <submittedName>
        <fullName evidence="8">Autotransporter adhesin</fullName>
    </submittedName>
</protein>
<evidence type="ECO:0000313" key="8">
    <source>
        <dbReference type="EMBL" id="CCG09250.1"/>
    </source>
</evidence>
<dbReference type="PROSITE" id="PS50093">
    <property type="entry name" value="PKD"/>
    <property type="match status" value="4"/>
</dbReference>
<gene>
    <name evidence="8" type="ORF">RSPPHO_02624</name>
</gene>
<name>H6SMW5_PARPM</name>
<feature type="compositionally biased region" description="Polar residues" evidence="6">
    <location>
        <begin position="2039"/>
        <end position="2050"/>
    </location>
</feature>
<feature type="region of interest" description="Disordered" evidence="6">
    <location>
        <begin position="2110"/>
        <end position="2133"/>
    </location>
</feature>
<dbReference type="SUPFAM" id="SSF51126">
    <property type="entry name" value="Pectin lyase-like"/>
    <property type="match status" value="1"/>
</dbReference>
<dbReference type="eggNOG" id="COG4625">
    <property type="taxonomic scope" value="Bacteria"/>
</dbReference>
<dbReference type="OrthoDB" id="7291707at2"/>
<dbReference type="Pfam" id="PF17936">
    <property type="entry name" value="Big_6"/>
    <property type="match status" value="1"/>
</dbReference>
<keyword evidence="2" id="KW-0812">Transmembrane</keyword>
<feature type="domain" description="PKD" evidence="7">
    <location>
        <begin position="1132"/>
        <end position="1176"/>
    </location>
</feature>
<sequence>MTVAQAGGLAVGTYGVEVTATDRAGNSVAKTLTLSIVNGLDLNGAAAGVGTTRALADAGSGLATATATLGDSGGSWAGDVLTVQRVSSTGTADGTPNDVFSFTSGVTANRTITRGQDVTDGTLSVGGTQVASWTYTSASGRLSITFSAAANDAAVTAVLRAVGYSNATPYGTATVRFSLNNGSVTTHADATVTSSTFYVDQTAYDTDGDAADGFNLAEALARAVDGDTLLIQDGTYQGQFVATTGVTIDAVNGAQGAVTLEAPDTANLVKSPQDQLTNNGRWRMPILDLRTTVAGQGTVTVRNLTIDGRFQAVDDAFNGNKDMIGIGVFDTNALIDNVTVKRIAVTPDSTTGEYSGNSENYGFLVEGSSALSSRATVTIQNSTINTYQKTGIIAWGPMLHVNILNNTITAMGALGVSVQNGMQIGSAGARTGTTATITGNTISGLGSNNPVYGSSGIMLRQAGVSEVANNTFSAEGGVSDENGATVAVSLYEMTSSLNVHDNNLGNTAVGIFVESYGKTGAHTFTNNNSSQTYWAIYDSDDNGTAVNPETVSVVSSDPVNNNGNILRYYFFGGNDSFTDTGAGNSKIDGGDGDDTLSAGAGDDTLIGGGGADLLTGGIGDDRFHIGDGDTITDLSRRDALVVTGAVVPVGRMSVSTSGADALLAIDTDGVGGADLTVTLSGFAGLTVADLIVNNNATDTFITVTRTSRPATSVATATLSADTGSSSSDWLTNTAAQTLSGTLSRSLKAGEKVEVSFDNGVTWADATTYSTGATTWSTTGTLSGSGTFQARISDPYGVGTPVSQAYVLDTTAPAAPSLTLGSDTGASASDGVTGTPGQTLTVNGDAGVTFNIDYGDGTPHGSAGGLHTYAQDGRYTVTVTATDAAGNVSSPTTRVLVIDRTAPTAITPSVSSVPRASASVGATFATLSATDATAIAGFTDAWTYTITGGADQAKFSLSGNALVVSQALATGSYQVEVTVTDTAGNTFATLLTLGVTASLPTTTIPSATLSADTGSSASDWITNTAAQSVSGTLSAALSSEESVEVSFDNGQTWSAATVSADRTRWSVGATLSGSGTFQARVKNSDGGGPAFSQAYVVDASAPAQPEVTLEETSNVLTQSVTVNAEAGTTLDIDYGDGTSHGSASGSHVYAQDGRYTVSVTATDAAGNVSSVATSEIVIDRTAPSDITPSRSTLGQSNAGAGKTFALLNATDATAIPGFRERSRFTVTGGADRDKFRVSDESLVIAQPGGLAVGTYSVEVTATDRAGNTFSKTLTLTVFGVPTTTIPSATLSADTGTSASDWITNTAAQSVSGTLSAALASEESVEVSFDNGQTWSAATMSADRTRWSVGATLSGSGTFQARVKNAEGTGPAFSQAYVVDTSAPAQPDLTLAGPAVSNTPTHSVTVNAEAGATLDIDYGDGTAHGSASGAHAYARDGRYTVSVTATDAAGNVSSAATREIVIDRTAPSDMTVARATLGQSAAAAGATFSALNATDATAIAGFTDAWTYAITGGADRGKFSVVGQTLVIAQTGGLAVGSYSVEVTATDRAGNSVTKTLTLSVVSGPTTTIPSATLSADTGTSASDWITNTAAQSVSGTLSAALASEESVEVSFDNGQTWSAATMSADRTRWSVGATLSGSGTFQARVKNAEGTGPAFSQAYVVDTSAPAQPDLTLAGPAVSNTPTHSVTVSAEAGATLDIDYGDGTAHGSASGAHAYARDGRYTVSVTATDAAGNVSSAATREIVIDRTAPSDMTVARATLGQSAAAAGATFSALNATDATAIAGFTDAWTYAITGGADRGKFSVVGQTLVIAQTGGLAVGTYSVEVTATDRAGNSVTKTLTLSVVSAPTTAITAAALSADTGTSASDGLTKTTAQTLSGTLSAPLATGETVEVSLDNGATWKTATAGVGASAWSVEATLTDAGVVLARVSNAQGTGSVFTLAYTLDTSAPAAPTLRATLTAGSQEVTVSGSGEPNSTLILSEGGTTLGTVTVDATGRWTWSGTLAFGEHSLVAQATDTAGNTGPAATLAVSLVASLPATTPRDSVASTTPTLESDARDTRSTATAFAEGSADSLRTVVRAGGTDSGGALVTSASGLAPVSLVTMVGAGASSPGQGWGLGSSSAESRTGTSSLAGQGGAASFGGRVDLGSSGLTAATRGSFPVLVGTRAAGQPDSLVSNDPIADVGLALGERFEVKVPSTAFVDTQASAAVTLDATRADGEALPAWISFDAETGTFRGTPPAGFSGEVVVKITARDSAGREAVQTFKIVVGKGTGLAPGEQRGDLGGGAVRHALMPGRASLTAQFQRMSPEGRAAQMRAQFGAVADRVGV</sequence>
<dbReference type="PANTHER" id="PTHR46730:SF1">
    <property type="entry name" value="PLAT DOMAIN-CONTAINING PROTEIN"/>
    <property type="match status" value="1"/>
</dbReference>
<dbReference type="CDD" id="cd11304">
    <property type="entry name" value="Cadherin_repeat"/>
    <property type="match status" value="3"/>
</dbReference>
<keyword evidence="4" id="KW-1133">Transmembrane helix</keyword>
<dbReference type="SMART" id="SM00710">
    <property type="entry name" value="PbH1"/>
    <property type="match status" value="5"/>
</dbReference>
<reference evidence="8 9" key="1">
    <citation type="submission" date="2012-02" db="EMBL/GenBank/DDBJ databases">
        <title>Shotgun genome sequence of Phaeospirillum photometricum DSM 122.</title>
        <authorList>
            <person name="Duquesne K."/>
            <person name="Sturgis J."/>
        </authorList>
    </citation>
    <scope>NUCLEOTIDE SEQUENCE [LARGE SCALE GENOMIC DNA]</scope>
    <source>
        <strain evidence="9">DSM122</strain>
    </source>
</reference>
<dbReference type="Gene3D" id="2.60.40.10">
    <property type="entry name" value="Immunoglobulins"/>
    <property type="match status" value="11"/>
</dbReference>
<dbReference type="PRINTS" id="PR01488">
    <property type="entry name" value="RTXTOXINA"/>
</dbReference>
<dbReference type="Gene3D" id="2.160.20.10">
    <property type="entry name" value="Single-stranded right-handed beta-helix, Pectin lyase-like"/>
    <property type="match status" value="1"/>
</dbReference>
<feature type="domain" description="PKD" evidence="7">
    <location>
        <begin position="1698"/>
        <end position="1742"/>
    </location>
</feature>
<dbReference type="PATRIC" id="fig|1150469.3.peg.2984"/>
<dbReference type="InterPro" id="IPR006626">
    <property type="entry name" value="PbH1"/>
</dbReference>
<dbReference type="SMART" id="SM00089">
    <property type="entry name" value="PKD"/>
    <property type="match status" value="4"/>
</dbReference>
<keyword evidence="3" id="KW-0677">Repeat</keyword>
<evidence type="ECO:0000256" key="6">
    <source>
        <dbReference type="SAM" id="MobiDB-lite"/>
    </source>
</evidence>
<feature type="compositionally biased region" description="Low complexity" evidence="6">
    <location>
        <begin position="2117"/>
        <end position="2129"/>
    </location>
</feature>
<dbReference type="InterPro" id="IPR003995">
    <property type="entry name" value="RTX_toxin_determinant-A"/>
</dbReference>
<dbReference type="HOGENOM" id="CLU_229898_0_0_5"/>
<proteinExistence type="predicted"/>
<evidence type="ECO:0000259" key="7">
    <source>
        <dbReference type="PROSITE" id="PS50093"/>
    </source>
</evidence>
<dbReference type="SUPFAM" id="SSF50939">
    <property type="entry name" value="Sialidases"/>
    <property type="match status" value="1"/>
</dbReference>
<feature type="domain" description="PKD" evidence="7">
    <location>
        <begin position="1415"/>
        <end position="1459"/>
    </location>
</feature>
<keyword evidence="9" id="KW-1185">Reference proteome</keyword>
<evidence type="ECO:0000256" key="2">
    <source>
        <dbReference type="ARBA" id="ARBA00022692"/>
    </source>
</evidence>
<dbReference type="GO" id="GO:0006816">
    <property type="term" value="P:calcium ion transport"/>
    <property type="evidence" value="ECO:0007669"/>
    <property type="project" value="TreeGrafter"/>
</dbReference>
<dbReference type="CDD" id="cd00146">
    <property type="entry name" value="PKD"/>
    <property type="match status" value="1"/>
</dbReference>
<dbReference type="InterPro" id="IPR011050">
    <property type="entry name" value="Pectin_lyase_fold/virulence"/>
</dbReference>
<dbReference type="PROSITE" id="PS00330">
    <property type="entry name" value="HEMOLYSIN_CALCIUM"/>
    <property type="match status" value="2"/>
</dbReference>
<feature type="domain" description="PKD" evidence="7">
    <location>
        <begin position="842"/>
        <end position="896"/>
    </location>
</feature>